<dbReference type="SUPFAM" id="SSF47203">
    <property type="entry name" value="Acyl-CoA dehydrogenase C-terminal domain-like"/>
    <property type="match status" value="1"/>
</dbReference>
<dbReference type="PANTHER" id="PTHR43292:SF3">
    <property type="entry name" value="ACYL-COA DEHYDROGENASE FADE29"/>
    <property type="match status" value="1"/>
</dbReference>
<comment type="similarity">
    <text evidence="2 6">Belongs to the acyl-CoA dehydrogenase family.</text>
</comment>
<dbReference type="FunFam" id="2.40.110.10:FF:000002">
    <property type="entry name" value="Acyl-CoA dehydrogenase fadE12"/>
    <property type="match status" value="1"/>
</dbReference>
<dbReference type="AlphaFoldDB" id="A0A0S4QKC9"/>
<dbReference type="Pfam" id="PF00441">
    <property type="entry name" value="Acyl-CoA_dh_1"/>
    <property type="match status" value="1"/>
</dbReference>
<feature type="domain" description="Acyl-CoA dehydrogenase/oxidase C-terminal" evidence="7">
    <location>
        <begin position="228"/>
        <end position="380"/>
    </location>
</feature>
<dbReference type="Pfam" id="PF02770">
    <property type="entry name" value="Acyl-CoA_dh_M"/>
    <property type="match status" value="1"/>
</dbReference>
<evidence type="ECO:0000259" key="8">
    <source>
        <dbReference type="Pfam" id="PF02770"/>
    </source>
</evidence>
<name>A0A0S4QKC9_9ACTN</name>
<proteinExistence type="inferred from homology"/>
<dbReference type="InterPro" id="IPR052161">
    <property type="entry name" value="Mycobact_Acyl-CoA_DH"/>
</dbReference>
<dbReference type="GO" id="GO:0005886">
    <property type="term" value="C:plasma membrane"/>
    <property type="evidence" value="ECO:0007669"/>
    <property type="project" value="TreeGrafter"/>
</dbReference>
<gene>
    <name evidence="10" type="ORF">Ga0074812_106330</name>
</gene>
<evidence type="ECO:0000256" key="4">
    <source>
        <dbReference type="ARBA" id="ARBA00022827"/>
    </source>
</evidence>
<dbReference type="GO" id="GO:0016627">
    <property type="term" value="F:oxidoreductase activity, acting on the CH-CH group of donors"/>
    <property type="evidence" value="ECO:0007669"/>
    <property type="project" value="InterPro"/>
</dbReference>
<reference evidence="11" key="1">
    <citation type="submission" date="2015-11" db="EMBL/GenBank/DDBJ databases">
        <authorList>
            <person name="Varghese N."/>
        </authorList>
    </citation>
    <scope>NUCLEOTIDE SEQUENCE [LARGE SCALE GENOMIC DNA]</scope>
    <source>
        <strain evidence="11">DSM 45899</strain>
    </source>
</reference>
<dbReference type="Gene3D" id="2.40.110.10">
    <property type="entry name" value="Butyryl-CoA Dehydrogenase, subunit A, domain 2"/>
    <property type="match status" value="1"/>
</dbReference>
<evidence type="ECO:0000256" key="2">
    <source>
        <dbReference type="ARBA" id="ARBA00009347"/>
    </source>
</evidence>
<evidence type="ECO:0000256" key="6">
    <source>
        <dbReference type="RuleBase" id="RU362125"/>
    </source>
</evidence>
<dbReference type="Gene3D" id="1.10.540.10">
    <property type="entry name" value="Acyl-CoA dehydrogenase/oxidase, N-terminal domain"/>
    <property type="match status" value="1"/>
</dbReference>
<evidence type="ECO:0000256" key="1">
    <source>
        <dbReference type="ARBA" id="ARBA00001974"/>
    </source>
</evidence>
<dbReference type="InterPro" id="IPR009075">
    <property type="entry name" value="AcylCo_DH/oxidase_C"/>
</dbReference>
<dbReference type="Pfam" id="PF02771">
    <property type="entry name" value="Acyl-CoA_dh_N"/>
    <property type="match status" value="1"/>
</dbReference>
<evidence type="ECO:0000313" key="11">
    <source>
        <dbReference type="Proteomes" id="UP000198802"/>
    </source>
</evidence>
<evidence type="ECO:0000256" key="5">
    <source>
        <dbReference type="ARBA" id="ARBA00023002"/>
    </source>
</evidence>
<keyword evidence="11" id="KW-1185">Reference proteome</keyword>
<dbReference type="InterPro" id="IPR046373">
    <property type="entry name" value="Acyl-CoA_Oxase/DH_mid-dom_sf"/>
</dbReference>
<dbReference type="InterPro" id="IPR036250">
    <property type="entry name" value="AcylCo_DH-like_C"/>
</dbReference>
<dbReference type="Gene3D" id="1.20.140.10">
    <property type="entry name" value="Butyryl-CoA Dehydrogenase, subunit A, domain 3"/>
    <property type="match status" value="1"/>
</dbReference>
<comment type="cofactor">
    <cofactor evidence="1 6">
        <name>FAD</name>
        <dbReference type="ChEBI" id="CHEBI:57692"/>
    </cofactor>
</comment>
<sequence length="389" mass="42598">MHLAYTPEQEKLRAELRDYYAELIDADTRAALDADLTGPVMRRLVRRMGADGWLGLGWPARYGGRGLGHVEQFIFFDESLRARAPVPMLTINTIGPTLMQFGTDAQRERFLPAILAGEVHFCVGYSEPEAGTDLASLRTTAVRDGDSYLVNGSKLWTSYAQTADFCWLAVRTNPHVRKHRGISILIVPMDTPGITVSPLSLLGEHEIAAVHYDQVRVPAANLVGGEDNGWTVITNQLNHERVTLASPGMVDSALTDVRRWAASTRLPDGRRVIDQDWVRANLAHAYAGFSVLRLLNWKVAADGERGVLDVADASGIKVFGTEHYLDALTLLMEIVGEPGYLRASSPGAVLAGRLESLYRGLVILTFGGGVNELQRDLIAQFGLGLPVTR</sequence>
<keyword evidence="5 6" id="KW-0560">Oxidoreductase</keyword>
<dbReference type="RefSeq" id="WP_091275560.1">
    <property type="nucleotide sequence ID" value="NZ_FAOZ01000006.1"/>
</dbReference>
<dbReference type="EMBL" id="FAOZ01000006">
    <property type="protein sequence ID" value="CUU56075.1"/>
    <property type="molecule type" value="Genomic_DNA"/>
</dbReference>
<evidence type="ECO:0000259" key="9">
    <source>
        <dbReference type="Pfam" id="PF02771"/>
    </source>
</evidence>
<dbReference type="Proteomes" id="UP000198802">
    <property type="component" value="Unassembled WGS sequence"/>
</dbReference>
<protein>
    <recommendedName>
        <fullName evidence="12">Acyl-CoA dehydrogenase</fullName>
    </recommendedName>
</protein>
<keyword evidence="4 6" id="KW-0274">FAD</keyword>
<dbReference type="GO" id="GO:0050660">
    <property type="term" value="F:flavin adenine dinucleotide binding"/>
    <property type="evidence" value="ECO:0007669"/>
    <property type="project" value="InterPro"/>
</dbReference>
<feature type="domain" description="Acyl-CoA oxidase/dehydrogenase middle" evidence="8">
    <location>
        <begin position="122"/>
        <end position="206"/>
    </location>
</feature>
<feature type="domain" description="Acyl-CoA dehydrogenase/oxidase N-terminal" evidence="9">
    <location>
        <begin position="6"/>
        <end position="118"/>
    </location>
</feature>
<evidence type="ECO:0008006" key="12">
    <source>
        <dbReference type="Google" id="ProtNLM"/>
    </source>
</evidence>
<dbReference type="InterPro" id="IPR006091">
    <property type="entry name" value="Acyl-CoA_Oxase/DH_mid-dom"/>
</dbReference>
<dbReference type="PANTHER" id="PTHR43292">
    <property type="entry name" value="ACYL-COA DEHYDROGENASE"/>
    <property type="match status" value="1"/>
</dbReference>
<organism evidence="10 11">
    <name type="scientific">Parafrankia irregularis</name>
    <dbReference type="NCBI Taxonomy" id="795642"/>
    <lineage>
        <taxon>Bacteria</taxon>
        <taxon>Bacillati</taxon>
        <taxon>Actinomycetota</taxon>
        <taxon>Actinomycetes</taxon>
        <taxon>Frankiales</taxon>
        <taxon>Frankiaceae</taxon>
        <taxon>Parafrankia</taxon>
    </lineage>
</organism>
<evidence type="ECO:0000313" key="10">
    <source>
        <dbReference type="EMBL" id="CUU56075.1"/>
    </source>
</evidence>
<dbReference type="InterPro" id="IPR037069">
    <property type="entry name" value="AcylCoA_DH/ox_N_sf"/>
</dbReference>
<keyword evidence="3 6" id="KW-0285">Flavoprotein</keyword>
<dbReference type="SUPFAM" id="SSF56645">
    <property type="entry name" value="Acyl-CoA dehydrogenase NM domain-like"/>
    <property type="match status" value="1"/>
</dbReference>
<accession>A0A0S4QKC9</accession>
<evidence type="ECO:0000259" key="7">
    <source>
        <dbReference type="Pfam" id="PF00441"/>
    </source>
</evidence>
<dbReference type="InterPro" id="IPR009100">
    <property type="entry name" value="AcylCoA_DH/oxidase_NM_dom_sf"/>
</dbReference>
<evidence type="ECO:0000256" key="3">
    <source>
        <dbReference type="ARBA" id="ARBA00022630"/>
    </source>
</evidence>
<dbReference type="InterPro" id="IPR013786">
    <property type="entry name" value="AcylCoA_DH/ox_N"/>
</dbReference>